<feature type="signal peptide" evidence="1">
    <location>
        <begin position="1"/>
        <end position="23"/>
    </location>
</feature>
<dbReference type="PANTHER" id="PTHR36573:SF1">
    <property type="entry name" value="INTERMEMBRANE PHOSPHOLIPID TRANSPORT SYSTEM BINDING PROTEIN MLAC"/>
    <property type="match status" value="1"/>
</dbReference>
<dbReference type="RefSeq" id="WP_159447254.1">
    <property type="nucleotide sequence ID" value="NZ_FUYC01000032.1"/>
</dbReference>
<dbReference type="PANTHER" id="PTHR36573">
    <property type="entry name" value="INTERMEMBRANE PHOSPHOLIPID TRANSPORT SYSTEM BINDING PROTEIN MLAC"/>
    <property type="match status" value="1"/>
</dbReference>
<reference evidence="2 3" key="1">
    <citation type="submission" date="2017-02" db="EMBL/GenBank/DDBJ databases">
        <authorList>
            <person name="Peterson S.W."/>
        </authorList>
    </citation>
    <scope>NUCLEOTIDE SEQUENCE [LARGE SCALE GENOMIC DNA]</scope>
    <source>
        <strain evidence="2 3">DSM 16080</strain>
    </source>
</reference>
<dbReference type="Pfam" id="PF05494">
    <property type="entry name" value="MlaC"/>
    <property type="match status" value="1"/>
</dbReference>
<feature type="chain" id="PRO_5013001697" evidence="1">
    <location>
        <begin position="24"/>
        <end position="221"/>
    </location>
</feature>
<dbReference type="Proteomes" id="UP000190027">
    <property type="component" value="Unassembled WGS sequence"/>
</dbReference>
<keyword evidence="3" id="KW-1185">Reference proteome</keyword>
<dbReference type="InterPro" id="IPR042245">
    <property type="entry name" value="Tgt2/MlaC_sf"/>
</dbReference>
<dbReference type="Gene3D" id="3.10.450.710">
    <property type="entry name" value="Tgt2/MlaC"/>
    <property type="match status" value="1"/>
</dbReference>
<proteinExistence type="predicted"/>
<dbReference type="EMBL" id="FUYC01000032">
    <property type="protein sequence ID" value="SKA97224.1"/>
    <property type="molecule type" value="Genomic_DNA"/>
</dbReference>
<evidence type="ECO:0000313" key="2">
    <source>
        <dbReference type="EMBL" id="SKA97224.1"/>
    </source>
</evidence>
<protein>
    <submittedName>
        <fullName evidence="2">Phospholipid transport system substrate-binding protein</fullName>
    </submittedName>
</protein>
<accession>A0A1T4Y5W1</accession>
<evidence type="ECO:0000256" key="1">
    <source>
        <dbReference type="SAM" id="SignalP"/>
    </source>
</evidence>
<keyword evidence="1" id="KW-0732">Signal</keyword>
<dbReference type="InterPro" id="IPR008869">
    <property type="entry name" value="MlaC/ttg2D"/>
</dbReference>
<evidence type="ECO:0000313" key="3">
    <source>
        <dbReference type="Proteomes" id="UP000190027"/>
    </source>
</evidence>
<dbReference type="STRING" id="1121449.SAMN02745704_02833"/>
<dbReference type="OrthoDB" id="9798905at2"/>
<name>A0A1T4Y5W1_9BACT</name>
<sequence>MKRCIITTLMLLVLACAAGAAQAKTPTQTLETALDQLLAILQDPRYDTTDGISEDHLSALRDEVENFFDFRELTKRAVGRPWLNFTDQQRDELTSVFKKLLEKTYLRKLNTEYLNELAAFDEDSIVFLDERVKGDKAMVYARFQLTDKPLDVNFRLIEREGHWWTYDVIGEGLTLLGIYQDEFKNVLVNQTPDDLIRLLEDKITALDEKREEQSAAEAASE</sequence>
<dbReference type="PROSITE" id="PS51257">
    <property type="entry name" value="PROKAR_LIPOPROTEIN"/>
    <property type="match status" value="1"/>
</dbReference>
<organism evidence="2 3">
    <name type="scientific">Paucidesulfovibrio gracilis DSM 16080</name>
    <dbReference type="NCBI Taxonomy" id="1121449"/>
    <lineage>
        <taxon>Bacteria</taxon>
        <taxon>Pseudomonadati</taxon>
        <taxon>Thermodesulfobacteriota</taxon>
        <taxon>Desulfovibrionia</taxon>
        <taxon>Desulfovibrionales</taxon>
        <taxon>Desulfovibrionaceae</taxon>
        <taxon>Paucidesulfovibrio</taxon>
    </lineage>
</organism>
<dbReference type="AlphaFoldDB" id="A0A1T4Y5W1"/>
<gene>
    <name evidence="2" type="ORF">SAMN02745704_02833</name>
</gene>